<dbReference type="PANTHER" id="PTHR10587:SF128">
    <property type="entry name" value="POLYSACCHARIDE DEACETYLASE PDAB-RELATED"/>
    <property type="match status" value="1"/>
</dbReference>
<dbReference type="GO" id="GO:0005975">
    <property type="term" value="P:carbohydrate metabolic process"/>
    <property type="evidence" value="ECO:0007669"/>
    <property type="project" value="InterPro"/>
</dbReference>
<evidence type="ECO:0000313" key="2">
    <source>
        <dbReference type="EMBL" id="OCA91635.1"/>
    </source>
</evidence>
<dbReference type="InterPro" id="IPR050248">
    <property type="entry name" value="Polysacc_deacetylase_ArnD"/>
</dbReference>
<dbReference type="GO" id="GO:0016020">
    <property type="term" value="C:membrane"/>
    <property type="evidence" value="ECO:0007669"/>
    <property type="project" value="TreeGrafter"/>
</dbReference>
<reference evidence="3" key="1">
    <citation type="submission" date="2016-05" db="EMBL/GenBank/DDBJ databases">
        <authorList>
            <person name="Liu B."/>
            <person name="Wang J."/>
            <person name="Zhu Y."/>
            <person name="Liu G."/>
            <person name="Chen Q."/>
            <person name="Chen Z."/>
            <person name="Lan J."/>
            <person name="Che J."/>
            <person name="Ge C."/>
            <person name="Shi H."/>
            <person name="Pan Z."/>
            <person name="Liu X."/>
        </authorList>
    </citation>
    <scope>NUCLEOTIDE SEQUENCE [LARGE SCALE GENOMIC DNA]</scope>
    <source>
        <strain evidence="3">FJAT-27215</strain>
    </source>
</reference>
<dbReference type="GO" id="GO:0016810">
    <property type="term" value="F:hydrolase activity, acting on carbon-nitrogen (but not peptide) bonds"/>
    <property type="evidence" value="ECO:0007669"/>
    <property type="project" value="InterPro"/>
</dbReference>
<organism evidence="2 3">
    <name type="scientific">Pseudobacillus wudalianchiensis</name>
    <dbReference type="NCBI Taxonomy" id="1743143"/>
    <lineage>
        <taxon>Bacteria</taxon>
        <taxon>Bacillati</taxon>
        <taxon>Bacillota</taxon>
        <taxon>Bacilli</taxon>
        <taxon>Bacillales</taxon>
        <taxon>Bacillaceae</taxon>
        <taxon>Pseudobacillus</taxon>
    </lineage>
</organism>
<evidence type="ECO:0000259" key="1">
    <source>
        <dbReference type="PROSITE" id="PS51677"/>
    </source>
</evidence>
<dbReference type="PANTHER" id="PTHR10587">
    <property type="entry name" value="GLYCOSYL TRANSFERASE-RELATED"/>
    <property type="match status" value="1"/>
</dbReference>
<comment type="caution">
    <text evidence="2">The sequence shown here is derived from an EMBL/GenBank/DDBJ whole genome shotgun (WGS) entry which is preliminary data.</text>
</comment>
<dbReference type="SUPFAM" id="SSF88713">
    <property type="entry name" value="Glycoside hydrolase/deacetylase"/>
    <property type="match status" value="1"/>
</dbReference>
<dbReference type="Gene3D" id="3.20.20.370">
    <property type="entry name" value="Glycoside hydrolase/deacetylase"/>
    <property type="match status" value="1"/>
</dbReference>
<gene>
    <name evidence="2" type="ORF">A8F95_20400</name>
</gene>
<keyword evidence="3" id="KW-1185">Reference proteome</keyword>
<dbReference type="InterPro" id="IPR011330">
    <property type="entry name" value="Glyco_hydro/deAcase_b/a-brl"/>
</dbReference>
<evidence type="ECO:0000313" key="3">
    <source>
        <dbReference type="Proteomes" id="UP000092578"/>
    </source>
</evidence>
<accession>A0A1B9B6A7</accession>
<dbReference type="Pfam" id="PF01522">
    <property type="entry name" value="Polysacc_deac_1"/>
    <property type="match status" value="1"/>
</dbReference>
<dbReference type="RefSeq" id="WP_065409898.1">
    <property type="nucleotide sequence ID" value="NZ_MAYT01000007.1"/>
</dbReference>
<proteinExistence type="predicted"/>
<feature type="domain" description="NodB homology" evidence="1">
    <location>
        <begin position="54"/>
        <end position="233"/>
    </location>
</feature>
<dbReference type="Proteomes" id="UP000092578">
    <property type="component" value="Unassembled WGS sequence"/>
</dbReference>
<protein>
    <submittedName>
        <fullName evidence="2">Polysaccharide deacetylase family sporulation protein PdaB</fullName>
    </submittedName>
</protein>
<dbReference type="InterPro" id="IPR002509">
    <property type="entry name" value="NODB_dom"/>
</dbReference>
<sequence length="248" mass="28242">MTFFYTLHMKKTKQLLLLISVSFFTAILLFTQNFLSIPVFLEKEPPKAIYKGENGVALTFDIGWGDEKAAQILQTLIRHKAKATFFLSASWAERHPDLVKKMKDHHFEIGLLGYNYVDYTSMEKEEIRKDLLKAQEVFKKLQIEDIKLLRAPTGHFNQEVLKIANDMNLTYVHWSIDTNDWRNPGTSVILSKVKEAKNGDIIFMHASDSAKQTNAVLPKIIETSQSAGKLVTVSELISNGEVETKLIP</sequence>
<dbReference type="PROSITE" id="PS51677">
    <property type="entry name" value="NODB"/>
    <property type="match status" value="1"/>
</dbReference>
<name>A0A1B9B6A7_9BACI</name>
<dbReference type="EMBL" id="MAYT01000007">
    <property type="protein sequence ID" value="OCA91635.1"/>
    <property type="molecule type" value="Genomic_DNA"/>
</dbReference>
<dbReference type="AlphaFoldDB" id="A0A1B9B6A7"/>